<dbReference type="AlphaFoldDB" id="A0A2M8RFM8"/>
<evidence type="ECO:0000256" key="2">
    <source>
        <dbReference type="ARBA" id="ARBA00022670"/>
    </source>
</evidence>
<dbReference type="PRINTS" id="PR00723">
    <property type="entry name" value="SUBTILISIN"/>
</dbReference>
<organism evidence="8 9">
    <name type="scientific">Bradyrhizobium forestalis</name>
    <dbReference type="NCBI Taxonomy" id="1419263"/>
    <lineage>
        <taxon>Bacteria</taxon>
        <taxon>Pseudomonadati</taxon>
        <taxon>Pseudomonadota</taxon>
        <taxon>Alphaproteobacteria</taxon>
        <taxon>Hyphomicrobiales</taxon>
        <taxon>Nitrobacteraceae</taxon>
        <taxon>Bradyrhizobium</taxon>
    </lineage>
</organism>
<dbReference type="PROSITE" id="PS00137">
    <property type="entry name" value="SUBTILASE_HIS"/>
    <property type="match status" value="1"/>
</dbReference>
<proteinExistence type="inferred from homology"/>
<evidence type="ECO:0000259" key="7">
    <source>
        <dbReference type="Pfam" id="PF00082"/>
    </source>
</evidence>
<feature type="active site" description="Charge relay system" evidence="5">
    <location>
        <position position="151"/>
    </location>
</feature>
<comment type="similarity">
    <text evidence="1 5 6">Belongs to the peptidase S8 family.</text>
</comment>
<dbReference type="InterPro" id="IPR023827">
    <property type="entry name" value="Peptidase_S8_Asp-AS"/>
</dbReference>
<dbReference type="InterPro" id="IPR023828">
    <property type="entry name" value="Peptidase_S8_Ser-AS"/>
</dbReference>
<dbReference type="InterPro" id="IPR036852">
    <property type="entry name" value="Peptidase_S8/S53_dom_sf"/>
</dbReference>
<dbReference type="InterPro" id="IPR000209">
    <property type="entry name" value="Peptidase_S8/S53_dom"/>
</dbReference>
<dbReference type="InterPro" id="IPR022398">
    <property type="entry name" value="Peptidase_S8_His-AS"/>
</dbReference>
<dbReference type="PANTHER" id="PTHR43806">
    <property type="entry name" value="PEPTIDASE S8"/>
    <property type="match status" value="1"/>
</dbReference>
<dbReference type="OrthoDB" id="9816306at2"/>
<keyword evidence="4 5" id="KW-0720">Serine protease</keyword>
<evidence type="ECO:0000313" key="9">
    <source>
        <dbReference type="Proteomes" id="UP000231194"/>
    </source>
</evidence>
<keyword evidence="3 5" id="KW-0378">Hydrolase</keyword>
<dbReference type="GO" id="GO:0006508">
    <property type="term" value="P:proteolysis"/>
    <property type="evidence" value="ECO:0007669"/>
    <property type="project" value="UniProtKB-KW"/>
</dbReference>
<protein>
    <recommendedName>
        <fullName evidence="7">Peptidase S8/S53 domain-containing protein</fullName>
    </recommendedName>
</protein>
<dbReference type="RefSeq" id="WP_100230616.1">
    <property type="nucleotide sequence ID" value="NZ_PGVG01000002.1"/>
</dbReference>
<comment type="caution">
    <text evidence="8">The sequence shown here is derived from an EMBL/GenBank/DDBJ whole genome shotgun (WGS) entry which is preliminary data.</text>
</comment>
<evidence type="ECO:0000256" key="1">
    <source>
        <dbReference type="ARBA" id="ARBA00011073"/>
    </source>
</evidence>
<dbReference type="EMBL" id="PGVG01000002">
    <property type="protein sequence ID" value="PJG56635.1"/>
    <property type="molecule type" value="Genomic_DNA"/>
</dbReference>
<dbReference type="PROSITE" id="PS00138">
    <property type="entry name" value="SUBTILASE_SER"/>
    <property type="match status" value="1"/>
</dbReference>
<evidence type="ECO:0000256" key="3">
    <source>
        <dbReference type="ARBA" id="ARBA00022801"/>
    </source>
</evidence>
<keyword evidence="9" id="KW-1185">Reference proteome</keyword>
<evidence type="ECO:0000256" key="4">
    <source>
        <dbReference type="ARBA" id="ARBA00022825"/>
    </source>
</evidence>
<evidence type="ECO:0000256" key="5">
    <source>
        <dbReference type="PROSITE-ProRule" id="PRU01240"/>
    </source>
</evidence>
<accession>A0A2M8RFM8</accession>
<evidence type="ECO:0000256" key="6">
    <source>
        <dbReference type="RuleBase" id="RU003355"/>
    </source>
</evidence>
<feature type="domain" description="Peptidase S8/S53" evidence="7">
    <location>
        <begin position="142"/>
        <end position="399"/>
    </location>
</feature>
<evidence type="ECO:0000313" key="8">
    <source>
        <dbReference type="EMBL" id="PJG56635.1"/>
    </source>
</evidence>
<dbReference type="Gene3D" id="3.40.50.200">
    <property type="entry name" value="Peptidase S8/S53 domain"/>
    <property type="match status" value="1"/>
</dbReference>
<dbReference type="PROSITE" id="PS51892">
    <property type="entry name" value="SUBTILASE"/>
    <property type="match status" value="1"/>
</dbReference>
<reference evidence="8 9" key="1">
    <citation type="submission" date="2017-11" db="EMBL/GenBank/DDBJ databases">
        <title>Bradyrhizobium forestalis sp. nov., an efficient nitrogen-fixing bacterium isolated from nodules of forest legume species in the Amazon.</title>
        <authorList>
            <person name="Costa E.M."/>
            <person name="Guimaraes A."/>
            <person name="Carvalho T.S."/>
            <person name="Rodrigues T.L."/>
            <person name="Ribeiro P.R.A."/>
            <person name="Lebbe L."/>
            <person name="Willems A."/>
            <person name="Moreira F.M.S."/>
        </authorList>
    </citation>
    <scope>NUCLEOTIDE SEQUENCE [LARGE SCALE GENOMIC DNA]</scope>
    <source>
        <strain evidence="8 9">INPA54B</strain>
    </source>
</reference>
<dbReference type="PANTHER" id="PTHR43806:SF11">
    <property type="entry name" value="CEREVISIN-RELATED"/>
    <property type="match status" value="1"/>
</dbReference>
<dbReference type="SUPFAM" id="SSF52743">
    <property type="entry name" value="Subtilisin-like"/>
    <property type="match status" value="1"/>
</dbReference>
<dbReference type="Pfam" id="PF00082">
    <property type="entry name" value="Peptidase_S8"/>
    <property type="match status" value="1"/>
</dbReference>
<gene>
    <name evidence="8" type="ORF">CVM73_03550</name>
</gene>
<dbReference type="InterPro" id="IPR050131">
    <property type="entry name" value="Peptidase_S8_subtilisin-like"/>
</dbReference>
<name>A0A2M8RFM8_9BRAD</name>
<dbReference type="Proteomes" id="UP000231194">
    <property type="component" value="Unassembled WGS sequence"/>
</dbReference>
<feature type="active site" description="Charge relay system" evidence="5">
    <location>
        <position position="182"/>
    </location>
</feature>
<feature type="active site" description="Charge relay system" evidence="5">
    <location>
        <position position="353"/>
    </location>
</feature>
<keyword evidence="2 5" id="KW-0645">Protease</keyword>
<sequence>MAPSAKRPARLDEPVPTGNYLVQFEKGLNVKDEIKLLHRGNGRVATASDFKEVEIDMGPLVQYGEAVLLDHIGVAVLRGDEGDKNRQLSILEKKSGVRRIYPEFYIFAHTDVSEDDSGTHEDSLSCTWGIEAVGACASRYSGRGIKVAVLDTGFDRRHPDYAGRLIKYWSAFGCDARDVRGHGTHCAGTAAGPRAAHNRMRYGVAPEADLHVYKVLDDGGTGGEGQLLLGINQAMVDGCDIMSMSCGRSAGSATTSNPIFDDIGQAALDEGRLMIAAAGNSSSRDIGYIAPIDFPANSPTIMSVAAVDSRLGLTNFSSGVPVGTTGIDIAAPGAGVFSSVPMPRKYQRLRGTSMAAPHVAGSAALWAESDPSLRATKLWDKLVSNAKALPHHQRDVGAGLVQAPR</sequence>
<dbReference type="GO" id="GO:0004252">
    <property type="term" value="F:serine-type endopeptidase activity"/>
    <property type="evidence" value="ECO:0007669"/>
    <property type="project" value="UniProtKB-UniRule"/>
</dbReference>
<dbReference type="InterPro" id="IPR015500">
    <property type="entry name" value="Peptidase_S8_subtilisin-rel"/>
</dbReference>
<dbReference type="PROSITE" id="PS00136">
    <property type="entry name" value="SUBTILASE_ASP"/>
    <property type="match status" value="1"/>
</dbReference>